<comment type="caution">
    <text evidence="2">The sequence shown here is derived from an EMBL/GenBank/DDBJ whole genome shotgun (WGS) entry which is preliminary data.</text>
</comment>
<feature type="compositionally biased region" description="Polar residues" evidence="1">
    <location>
        <begin position="18"/>
        <end position="30"/>
    </location>
</feature>
<organism evidence="2 3">
    <name type="scientific">Xylaria arbuscula</name>
    <dbReference type="NCBI Taxonomy" id="114810"/>
    <lineage>
        <taxon>Eukaryota</taxon>
        <taxon>Fungi</taxon>
        <taxon>Dikarya</taxon>
        <taxon>Ascomycota</taxon>
        <taxon>Pezizomycotina</taxon>
        <taxon>Sordariomycetes</taxon>
        <taxon>Xylariomycetidae</taxon>
        <taxon>Xylariales</taxon>
        <taxon>Xylariaceae</taxon>
        <taxon>Xylaria</taxon>
    </lineage>
</organism>
<feature type="region of interest" description="Disordered" evidence="1">
    <location>
        <begin position="100"/>
        <end position="138"/>
    </location>
</feature>
<name>A0A9W8N356_9PEZI</name>
<dbReference type="EMBL" id="JANPWZ010003649">
    <property type="protein sequence ID" value="KAJ3551793.1"/>
    <property type="molecule type" value="Genomic_DNA"/>
</dbReference>
<evidence type="ECO:0000313" key="2">
    <source>
        <dbReference type="EMBL" id="KAJ3551793.1"/>
    </source>
</evidence>
<reference evidence="2" key="1">
    <citation type="submission" date="2022-07" db="EMBL/GenBank/DDBJ databases">
        <title>Genome Sequence of Xylaria arbuscula.</title>
        <authorList>
            <person name="Buettner E."/>
        </authorList>
    </citation>
    <scope>NUCLEOTIDE SEQUENCE</scope>
    <source>
        <strain evidence="2">VT107</strain>
    </source>
</reference>
<feature type="region of interest" description="Disordered" evidence="1">
    <location>
        <begin position="1"/>
        <end position="34"/>
    </location>
</feature>
<evidence type="ECO:0000256" key="1">
    <source>
        <dbReference type="SAM" id="MobiDB-lite"/>
    </source>
</evidence>
<proteinExistence type="predicted"/>
<gene>
    <name evidence="2" type="ORF">NPX13_g11274</name>
</gene>
<dbReference type="AlphaFoldDB" id="A0A9W8N356"/>
<protein>
    <submittedName>
        <fullName evidence="2">Uncharacterized protein</fullName>
    </submittedName>
</protein>
<dbReference type="VEuPathDB" id="FungiDB:F4678DRAFT_724"/>
<sequence length="243" mass="25992">MTADTLPHHHPQEIRQISLGNVSEDSSAYSQDEDKHDRLASLMPFHPATTGKHGMRVTSAVAELRRMNSQVSCVSGYSTATTNIGGDGAGGAKNYLSLGKSSPTGGDGEVADGSAETKRYDTGNSARNTKDGSGSYETAAMPIGIKDTVTLRRGGQRRSRGSTVVESFEEDLDRARQVLRESRGYNLQAIPEAVPKNIHPGELRTHGAKSSQDGRTSVMGLGLYDNKGFLRSSRTSKDLTGHV</sequence>
<feature type="compositionally biased region" description="Basic and acidic residues" evidence="1">
    <location>
        <begin position="1"/>
        <end position="13"/>
    </location>
</feature>
<evidence type="ECO:0000313" key="3">
    <source>
        <dbReference type="Proteomes" id="UP001148614"/>
    </source>
</evidence>
<feature type="region of interest" description="Disordered" evidence="1">
    <location>
        <begin position="197"/>
        <end position="218"/>
    </location>
</feature>
<accession>A0A9W8N356</accession>
<dbReference type="Proteomes" id="UP001148614">
    <property type="component" value="Unassembled WGS sequence"/>
</dbReference>
<feature type="compositionally biased region" description="Polar residues" evidence="1">
    <location>
        <begin position="122"/>
        <end position="136"/>
    </location>
</feature>
<keyword evidence="3" id="KW-1185">Reference proteome</keyword>